<dbReference type="RefSeq" id="WP_380134536.1">
    <property type="nucleotide sequence ID" value="NZ_JBHLUI010000002.1"/>
</dbReference>
<evidence type="ECO:0000256" key="3">
    <source>
        <dbReference type="ARBA" id="ARBA00023224"/>
    </source>
</evidence>
<proteinExistence type="inferred from homology"/>
<dbReference type="Pfam" id="PF00672">
    <property type="entry name" value="HAMP"/>
    <property type="match status" value="1"/>
</dbReference>
<gene>
    <name evidence="9" type="ORF">ACFFVI_03820</name>
</gene>
<dbReference type="SUPFAM" id="SSF58104">
    <property type="entry name" value="Methyl-accepting chemotaxis protein (MCP) signaling domain"/>
    <property type="match status" value="1"/>
</dbReference>
<feature type="transmembrane region" description="Helical" evidence="6">
    <location>
        <begin position="198"/>
        <end position="218"/>
    </location>
</feature>
<dbReference type="Proteomes" id="UP001589748">
    <property type="component" value="Unassembled WGS sequence"/>
</dbReference>
<dbReference type="Pfam" id="PF00015">
    <property type="entry name" value="MCPsignal"/>
    <property type="match status" value="1"/>
</dbReference>
<comment type="caution">
    <text evidence="9">The sequence shown here is derived from an EMBL/GenBank/DDBJ whole genome shotgun (WGS) entry which is preliminary data.</text>
</comment>
<name>A0ABV5LPS6_9ACTN</name>
<reference evidence="9 10" key="1">
    <citation type="submission" date="2024-09" db="EMBL/GenBank/DDBJ databases">
        <authorList>
            <person name="Sun Q."/>
            <person name="Mori K."/>
        </authorList>
    </citation>
    <scope>NUCLEOTIDE SEQUENCE [LARGE SCALE GENOMIC DNA]</scope>
    <source>
        <strain evidence="9 10">TISTR 1856</strain>
    </source>
</reference>
<dbReference type="EMBL" id="JBHMDM010000002">
    <property type="protein sequence ID" value="MFB9376089.1"/>
    <property type="molecule type" value="Genomic_DNA"/>
</dbReference>
<evidence type="ECO:0000256" key="5">
    <source>
        <dbReference type="PROSITE-ProRule" id="PRU00284"/>
    </source>
</evidence>
<keyword evidence="2 6" id="KW-1133">Transmembrane helix</keyword>
<dbReference type="CDD" id="cd06225">
    <property type="entry name" value="HAMP"/>
    <property type="match status" value="1"/>
</dbReference>
<evidence type="ECO:0000313" key="10">
    <source>
        <dbReference type="Proteomes" id="UP001589748"/>
    </source>
</evidence>
<evidence type="ECO:0000313" key="9">
    <source>
        <dbReference type="EMBL" id="MFB9376089.1"/>
    </source>
</evidence>
<evidence type="ECO:0000259" key="8">
    <source>
        <dbReference type="PROSITE" id="PS50885"/>
    </source>
</evidence>
<dbReference type="PROSITE" id="PS50111">
    <property type="entry name" value="CHEMOTAXIS_TRANSDUC_2"/>
    <property type="match status" value="1"/>
</dbReference>
<sequence length="499" mass="51720">MVKGLRGMRLRHQFTLVGAVVLVVSTVLGAIGMLAVRTQLSVAHEQDEMSRLIQYAQDQRFLDADITGWQAGYAWDASLQGVEAALAPDAVNRAGYLASKAAIQKSVAEAPVDLMTPTERRAHEAVAADWQTFFAADDRAVAALRAGDQRAAADVINNEALAVYDDLLVQTGTLTSSVDARAVALREHAAAQARRDEVVLVAVFVVANALAILLLRLITGGILGSLRRVGEVVAGLAEGRLDARAGLDRGDEIGDMARGLDASLERLGSVMGQIVGHSRTLARSSDALNVNIATVAAAGEEMTAAIREISTSTADASSVAAQAVSVTQSTDETLRHLSSSSQEIGDVVRLITSIAEQTNLLALNATIEAARAGDAGKGFAVVAGEVKELAQQTARATEDITSRVAATQADSAAATAAISEIAEVIARIDALQTTIAAAVEEQSVTTAEMVRNVTEISAGDAGSSFGSRGSSGSSGGTSTAAQVSVVATQLQDLVSTFRY</sequence>
<evidence type="ECO:0000256" key="2">
    <source>
        <dbReference type="ARBA" id="ARBA00022989"/>
    </source>
</evidence>
<dbReference type="PANTHER" id="PTHR32089:SF112">
    <property type="entry name" value="LYSOZYME-LIKE PROTEIN-RELATED"/>
    <property type="match status" value="1"/>
</dbReference>
<keyword evidence="6" id="KW-0472">Membrane</keyword>
<comment type="similarity">
    <text evidence="4">Belongs to the methyl-accepting chemotaxis (MCP) protein family.</text>
</comment>
<evidence type="ECO:0000259" key="7">
    <source>
        <dbReference type="PROSITE" id="PS50111"/>
    </source>
</evidence>
<keyword evidence="10" id="KW-1185">Reference proteome</keyword>
<feature type="domain" description="Methyl-accepting transducer" evidence="7">
    <location>
        <begin position="263"/>
        <end position="478"/>
    </location>
</feature>
<organism evidence="9 10">
    <name type="scientific">Kineococcus gynurae</name>
    <dbReference type="NCBI Taxonomy" id="452979"/>
    <lineage>
        <taxon>Bacteria</taxon>
        <taxon>Bacillati</taxon>
        <taxon>Actinomycetota</taxon>
        <taxon>Actinomycetes</taxon>
        <taxon>Kineosporiales</taxon>
        <taxon>Kineosporiaceae</taxon>
        <taxon>Kineococcus</taxon>
    </lineage>
</organism>
<evidence type="ECO:0000256" key="1">
    <source>
        <dbReference type="ARBA" id="ARBA00022692"/>
    </source>
</evidence>
<dbReference type="Gene3D" id="1.10.287.950">
    <property type="entry name" value="Methyl-accepting chemotaxis protein"/>
    <property type="match status" value="1"/>
</dbReference>
<protein>
    <submittedName>
        <fullName evidence="9">Methyl-accepting chemotaxis protein</fullName>
    </submittedName>
</protein>
<dbReference type="InterPro" id="IPR003660">
    <property type="entry name" value="HAMP_dom"/>
</dbReference>
<feature type="domain" description="HAMP" evidence="8">
    <location>
        <begin position="220"/>
        <end position="272"/>
    </location>
</feature>
<keyword evidence="3 5" id="KW-0807">Transducer</keyword>
<dbReference type="PROSITE" id="PS50885">
    <property type="entry name" value="HAMP"/>
    <property type="match status" value="1"/>
</dbReference>
<evidence type="ECO:0000256" key="6">
    <source>
        <dbReference type="SAM" id="Phobius"/>
    </source>
</evidence>
<keyword evidence="1 6" id="KW-0812">Transmembrane</keyword>
<accession>A0ABV5LPS6</accession>
<evidence type="ECO:0000256" key="4">
    <source>
        <dbReference type="ARBA" id="ARBA00029447"/>
    </source>
</evidence>
<dbReference type="PANTHER" id="PTHR32089">
    <property type="entry name" value="METHYL-ACCEPTING CHEMOTAXIS PROTEIN MCPB"/>
    <property type="match status" value="1"/>
</dbReference>
<dbReference type="SMART" id="SM00283">
    <property type="entry name" value="MA"/>
    <property type="match status" value="1"/>
</dbReference>
<dbReference type="SMART" id="SM00304">
    <property type="entry name" value="HAMP"/>
    <property type="match status" value="2"/>
</dbReference>
<dbReference type="InterPro" id="IPR004089">
    <property type="entry name" value="MCPsignal_dom"/>
</dbReference>
<dbReference type="Gene3D" id="6.10.340.10">
    <property type="match status" value="1"/>
</dbReference>